<evidence type="ECO:0000313" key="1">
    <source>
        <dbReference type="EMBL" id="OAQ90915.1"/>
    </source>
</evidence>
<name>A0A179HKJ7_PURLI</name>
<reference evidence="1 2" key="1">
    <citation type="submission" date="2016-02" db="EMBL/GenBank/DDBJ databases">
        <title>Biosynthesis of antibiotic leucinostatins and their inhibition on Phytophthora in bio-control Purpureocillium lilacinum.</title>
        <authorList>
            <person name="Wang G."/>
            <person name="Liu Z."/>
            <person name="Lin R."/>
            <person name="Li E."/>
            <person name="Mao Z."/>
            <person name="Ling J."/>
            <person name="Yin W."/>
            <person name="Xie B."/>
        </authorList>
    </citation>
    <scope>NUCLEOTIDE SEQUENCE [LARGE SCALE GENOMIC DNA]</scope>
    <source>
        <strain evidence="1">PLFJ-1</strain>
    </source>
</reference>
<proteinExistence type="predicted"/>
<protein>
    <submittedName>
        <fullName evidence="1">Uncharacterized protein</fullName>
    </submittedName>
</protein>
<evidence type="ECO:0000313" key="2">
    <source>
        <dbReference type="Proteomes" id="UP000078340"/>
    </source>
</evidence>
<dbReference type="EMBL" id="LSBI01000004">
    <property type="protein sequence ID" value="OAQ90915.1"/>
    <property type="molecule type" value="Genomic_DNA"/>
</dbReference>
<comment type="caution">
    <text evidence="1">The sequence shown here is derived from an EMBL/GenBank/DDBJ whole genome shotgun (WGS) entry which is preliminary data.</text>
</comment>
<dbReference type="Proteomes" id="UP000078340">
    <property type="component" value="Unassembled WGS sequence"/>
</dbReference>
<dbReference type="AlphaFoldDB" id="A0A179HKJ7"/>
<organism evidence="1 2">
    <name type="scientific">Purpureocillium lilacinum</name>
    <name type="common">Paecilomyces lilacinus</name>
    <dbReference type="NCBI Taxonomy" id="33203"/>
    <lineage>
        <taxon>Eukaryota</taxon>
        <taxon>Fungi</taxon>
        <taxon>Dikarya</taxon>
        <taxon>Ascomycota</taxon>
        <taxon>Pezizomycotina</taxon>
        <taxon>Sordariomycetes</taxon>
        <taxon>Hypocreomycetidae</taxon>
        <taxon>Hypocreales</taxon>
        <taxon>Ophiocordycipitaceae</taxon>
        <taxon>Purpureocillium</taxon>
    </lineage>
</organism>
<sequence>MTTSRWRWRMYCNTEIGCKYGNTKDKDAFFKHFGHKKARKVRPCLIKTSGVLGASSALSHTMN</sequence>
<accession>A0A179HKJ7</accession>
<gene>
    <name evidence="1" type="ORF">VFPFJ_05074</name>
</gene>